<dbReference type="SUPFAM" id="SSF48403">
    <property type="entry name" value="Ankyrin repeat"/>
    <property type="match status" value="1"/>
</dbReference>
<feature type="compositionally biased region" description="Basic and acidic residues" evidence="4">
    <location>
        <begin position="350"/>
        <end position="361"/>
    </location>
</feature>
<accession>A0A4T0WV08</accession>
<feature type="compositionally biased region" description="Basic residues" evidence="4">
    <location>
        <begin position="1"/>
        <end position="10"/>
    </location>
</feature>
<feature type="region of interest" description="Disordered" evidence="4">
    <location>
        <begin position="1"/>
        <end position="154"/>
    </location>
</feature>
<sequence length="1155" mass="131670">MSNNPYRRHGATGPGNHANQGNEYYRNNAQYHNNNRNMNPNHSYLPHQGHGYSRNHYNHQGSYRNNYNSRHNSYHSSQQIPQQSSSRYNHSPPFQQRHSSYTDSKGGHTYGNFYSESGPTFNSANNEPYISKQDTDKVTNNVFSSRRRSNEDSRPVVLKAKISTTSNSVPNLHGELGKSEKKIIDLKQLQPMKKVRHEPSRTEQVVVRSLETANTGIDLFEKRSFSDSRKPSETRVKVGSYDIAPDTLPNRKQEYKTENIDSKVSDNSTIDSMQKEIPQASSVNSQKEPNLYSESTLQHNEGDSDEKHYSRKDEGGDDERLKEKENGEDDQEDDQDEDEDEIITSSKRVYHTDSDTRKIVESEEETDHEESIPVPSKKGRKLHRLLQENSSGGHTSDGDADEVKPKTMKKIRAKESRSQSPKQRKSSRSGRDASGRTQLQRMCAKGNIEEVERLLDAGSDVNDADFAGITPLHEAALEGHLEIVELLIKHGANINVQSGQMDKDTPLIDAVSNLHYKVAKCLLQNGANPMIENSQNENAIVILDNTIANFEDDDEVDDKTIKENEDNLQIAKKLKKLLQSFAKKFDTPKQSKKKIQRKSYDDDLELPYSTLRIGGLNSLYDRIRANDVTFILNYVSSANGNKIPPEALLLASKLGFPDIASLLIAFGADINYKDKSGFTPLMHAVGNNHIEMVKLLLSNQVDLSLKDNKGRTALALLESKGLTNTDEYELIKKKMNESGISDEIETAKDVSTESHNSDYHETDEEEADESVSYADSSYADQTDIKEVDSQNKRAREDNAQTDLPEDNKVDTTSESNENPPHKKARIIKEDIRSPSPLTVPCKVVKSIKEEVEEKKVAEPTAEELHAKKLKEIEAKKAREALEHQRNERKKLKQQEIAKRIDAFERQREEEKKAEEREELERKKREEESLTRQKHEAEEQKRREIVKQETEKRKLIRSYYPYELRYASLDGKTEKADLEKYFPLYVFTIDDEEYVVDLQLYVILDVENLNSVLPNVSTKRVRDEEKSSLWNFLWPRIGAYRNSSLNTASLCKEFQSEGEKFKVLLLNWIKFQDLQKCLPDGSLLKEYIDSGKGICRAELNAHKASIVASSVAPVNASTISSHFTVSDQLFDKDLQLPLRFGKNARESLKLLKQDLW</sequence>
<evidence type="ECO:0000313" key="6">
    <source>
        <dbReference type="Proteomes" id="UP000307173"/>
    </source>
</evidence>
<feature type="compositionally biased region" description="Acidic residues" evidence="4">
    <location>
        <begin position="326"/>
        <end position="342"/>
    </location>
</feature>
<dbReference type="PANTHER" id="PTHR24171">
    <property type="entry name" value="ANKYRIN REPEAT DOMAIN-CONTAINING PROTEIN 39-RELATED"/>
    <property type="match status" value="1"/>
</dbReference>
<dbReference type="SMART" id="SM00248">
    <property type="entry name" value="ANK"/>
    <property type="match status" value="5"/>
</dbReference>
<feature type="compositionally biased region" description="Basic and acidic residues" evidence="4">
    <location>
        <begin position="745"/>
        <end position="760"/>
    </location>
</feature>
<comment type="caution">
    <text evidence="5">The sequence shown here is derived from an EMBL/GenBank/DDBJ whole genome shotgun (WGS) entry which is preliminary data.</text>
</comment>
<feature type="compositionally biased region" description="Polar residues" evidence="4">
    <location>
        <begin position="112"/>
        <end position="128"/>
    </location>
</feature>
<dbReference type="PANTHER" id="PTHR24171:SF8">
    <property type="entry name" value="BRCA1-ASSOCIATED RING DOMAIN PROTEIN 1"/>
    <property type="match status" value="1"/>
</dbReference>
<feature type="compositionally biased region" description="Basic and acidic residues" evidence="4">
    <location>
        <begin position="226"/>
        <end position="236"/>
    </location>
</feature>
<protein>
    <submittedName>
        <fullName evidence="5">Uncharacterized protein</fullName>
    </submittedName>
</protein>
<keyword evidence="1" id="KW-0677">Repeat</keyword>
<evidence type="ECO:0000256" key="3">
    <source>
        <dbReference type="PROSITE-ProRule" id="PRU00023"/>
    </source>
</evidence>
<name>A0A4T0WV08_9ASCO</name>
<feature type="repeat" description="ANK" evidence="3">
    <location>
        <begin position="676"/>
        <end position="708"/>
    </location>
</feature>
<feature type="compositionally biased region" description="Polar residues" evidence="4">
    <location>
        <begin position="87"/>
        <end position="103"/>
    </location>
</feature>
<keyword evidence="2 3" id="KW-0040">ANK repeat</keyword>
<feature type="repeat" description="ANK" evidence="3">
    <location>
        <begin position="502"/>
        <end position="534"/>
    </location>
</feature>
<feature type="repeat" description="ANK" evidence="3">
    <location>
        <begin position="467"/>
        <end position="499"/>
    </location>
</feature>
<dbReference type="InterPro" id="IPR036770">
    <property type="entry name" value="Ankyrin_rpt-contain_sf"/>
</dbReference>
<feature type="region of interest" description="Disordered" evidence="4">
    <location>
        <begin position="226"/>
        <end position="439"/>
    </location>
</feature>
<dbReference type="InterPro" id="IPR002110">
    <property type="entry name" value="Ankyrin_rpt"/>
</dbReference>
<dbReference type="Pfam" id="PF12796">
    <property type="entry name" value="Ank_2"/>
    <property type="match status" value="2"/>
</dbReference>
<keyword evidence="6" id="KW-1185">Reference proteome</keyword>
<proteinExistence type="predicted"/>
<feature type="region of interest" description="Disordered" evidence="4">
    <location>
        <begin position="742"/>
        <end position="831"/>
    </location>
</feature>
<feature type="repeat" description="ANK" evidence="3">
    <location>
        <begin position="434"/>
        <end position="466"/>
    </location>
</feature>
<feature type="compositionally biased region" description="Polar residues" evidence="4">
    <location>
        <begin position="279"/>
        <end position="299"/>
    </location>
</feature>
<gene>
    <name evidence="5" type="ORF">CANINC_004830</name>
</gene>
<dbReference type="Gene3D" id="1.25.40.20">
    <property type="entry name" value="Ankyrin repeat-containing domain"/>
    <property type="match status" value="2"/>
</dbReference>
<feature type="compositionally biased region" description="Low complexity" evidence="4">
    <location>
        <begin position="27"/>
        <end position="41"/>
    </location>
</feature>
<dbReference type="EMBL" id="SELW01000668">
    <property type="protein sequence ID" value="TID13882.1"/>
    <property type="molecule type" value="Genomic_DNA"/>
</dbReference>
<dbReference type="PRINTS" id="PR01415">
    <property type="entry name" value="ANKYRIN"/>
</dbReference>
<dbReference type="PROSITE" id="PS50297">
    <property type="entry name" value="ANK_REP_REGION"/>
    <property type="match status" value="3"/>
</dbReference>
<evidence type="ECO:0000313" key="5">
    <source>
        <dbReference type="EMBL" id="TID13882.1"/>
    </source>
</evidence>
<organism evidence="5 6">
    <name type="scientific">Pichia inconspicua</name>
    <dbReference type="NCBI Taxonomy" id="52247"/>
    <lineage>
        <taxon>Eukaryota</taxon>
        <taxon>Fungi</taxon>
        <taxon>Dikarya</taxon>
        <taxon>Ascomycota</taxon>
        <taxon>Saccharomycotina</taxon>
        <taxon>Pichiomycetes</taxon>
        <taxon>Pichiales</taxon>
        <taxon>Pichiaceae</taxon>
        <taxon>Pichia</taxon>
    </lineage>
</organism>
<evidence type="ECO:0000256" key="4">
    <source>
        <dbReference type="SAM" id="MobiDB-lite"/>
    </source>
</evidence>
<feature type="compositionally biased region" description="Basic and acidic residues" evidence="4">
    <location>
        <begin position="300"/>
        <end position="325"/>
    </location>
</feature>
<dbReference type="AlphaFoldDB" id="A0A4T0WV08"/>
<feature type="compositionally biased region" description="Basic and acidic residues" evidence="4">
    <location>
        <begin position="782"/>
        <end position="798"/>
    </location>
</feature>
<evidence type="ECO:0000256" key="2">
    <source>
        <dbReference type="ARBA" id="ARBA00023043"/>
    </source>
</evidence>
<feature type="compositionally biased region" description="Low complexity" evidence="4">
    <location>
        <begin position="62"/>
        <end position="86"/>
    </location>
</feature>
<dbReference type="OrthoDB" id="194358at2759"/>
<feature type="compositionally biased region" description="Basic and acidic residues" evidence="4">
    <location>
        <begin position="249"/>
        <end position="264"/>
    </location>
</feature>
<feature type="region of interest" description="Disordered" evidence="4">
    <location>
        <begin position="905"/>
        <end position="943"/>
    </location>
</feature>
<evidence type="ECO:0000256" key="1">
    <source>
        <dbReference type="ARBA" id="ARBA00022737"/>
    </source>
</evidence>
<reference evidence="5 6" key="1">
    <citation type="journal article" date="2019" name="Front. Genet.">
        <title>Whole-Genome Sequencing of the Opportunistic Yeast Pathogen Candida inconspicua Uncovers Its Hybrid Origin.</title>
        <authorList>
            <person name="Mixao V."/>
            <person name="Hansen A.P."/>
            <person name="Saus E."/>
            <person name="Boekhout T."/>
            <person name="Lass-Florl C."/>
            <person name="Gabaldon T."/>
        </authorList>
    </citation>
    <scope>NUCLEOTIDE SEQUENCE [LARGE SCALE GENOMIC DNA]</scope>
    <source>
        <strain evidence="5 6">CBS 180</strain>
    </source>
</reference>
<dbReference type="STRING" id="52247.A0A4T0WV08"/>
<feature type="repeat" description="ANK" evidence="3">
    <location>
        <begin position="647"/>
        <end position="675"/>
    </location>
</feature>
<dbReference type="Proteomes" id="UP000307173">
    <property type="component" value="Unassembled WGS sequence"/>
</dbReference>
<dbReference type="PROSITE" id="PS50088">
    <property type="entry name" value="ANK_REPEAT"/>
    <property type="match status" value="5"/>
</dbReference>